<comment type="caution">
    <text evidence="2">The sequence shown here is derived from an EMBL/GenBank/DDBJ whole genome shotgun (WGS) entry which is preliminary data.</text>
</comment>
<dbReference type="SUPFAM" id="SSF109604">
    <property type="entry name" value="HD-domain/PDEase-like"/>
    <property type="match status" value="1"/>
</dbReference>
<sequence>MYRPLPLDSFALHEPVPVNIWDAKGVLLLRKGETITSEQHRGVLLLHAPVVLASDWQALNYGYTASLDRMVRDNQALNRIAGLRALSASPAEVAARDAGVSVPEAWAELHATLAALLHQGASAHQFLERVLRVQSQGEQLWHDQADNSLLVLVQLLFDTRVSYSATHALLAAGLCALVAPLAGLDEKQRRALVLAALTMNLGMTREHDEMARQPGPLSSAQRKVVREHPQQSVALLRQLGVLDAEWIRLVAQHHEKPDGTGYPKGERVDRITHRLLQMADVYVACISPRKSRGALLSQQVARELYMGGHRAPDQLGALFVKSVGFYPPGSYVRLASGELGVVVRRGEKANEPRVAALVGRQGLPLGEPVLRDTADPAWAVAASLPPGEVKVIVNVDRLIARG</sequence>
<evidence type="ECO:0000313" key="3">
    <source>
        <dbReference type="Proteomes" id="UP000261931"/>
    </source>
</evidence>
<dbReference type="InterPro" id="IPR037522">
    <property type="entry name" value="HD_GYP_dom"/>
</dbReference>
<dbReference type="InterPro" id="IPR003607">
    <property type="entry name" value="HD/PDEase_dom"/>
</dbReference>
<organism evidence="2 3">
    <name type="scientific">Hydrogenophaga borbori</name>
    <dbReference type="NCBI Taxonomy" id="2294117"/>
    <lineage>
        <taxon>Bacteria</taxon>
        <taxon>Pseudomonadati</taxon>
        <taxon>Pseudomonadota</taxon>
        <taxon>Betaproteobacteria</taxon>
        <taxon>Burkholderiales</taxon>
        <taxon>Comamonadaceae</taxon>
        <taxon>Hydrogenophaga</taxon>
    </lineage>
</organism>
<dbReference type="CDD" id="cd00077">
    <property type="entry name" value="HDc"/>
    <property type="match status" value="1"/>
</dbReference>
<proteinExistence type="predicted"/>
<feature type="domain" description="HD-GYP" evidence="1">
    <location>
        <begin position="142"/>
        <end position="336"/>
    </location>
</feature>
<dbReference type="PROSITE" id="PS51832">
    <property type="entry name" value="HD_GYP"/>
    <property type="match status" value="1"/>
</dbReference>
<reference evidence="2 3" key="1">
    <citation type="submission" date="2018-08" db="EMBL/GenBank/DDBJ databases">
        <title>Hydrogenophaga sp. LA-38 isolated from sludge.</title>
        <authorList>
            <person name="Im W.-T."/>
        </authorList>
    </citation>
    <scope>NUCLEOTIDE SEQUENCE [LARGE SCALE GENOMIC DNA]</scope>
    <source>
        <strain evidence="2 3">LA-38</strain>
    </source>
</reference>
<dbReference type="Proteomes" id="UP000261931">
    <property type="component" value="Unassembled WGS sequence"/>
</dbReference>
<gene>
    <name evidence="2" type="ORF">DY262_02705</name>
</gene>
<dbReference type="AlphaFoldDB" id="A0A372EQ41"/>
<protein>
    <submittedName>
        <fullName evidence="2">HD domain-containing protein</fullName>
    </submittedName>
</protein>
<name>A0A372EQ41_9BURK</name>
<dbReference type="InterPro" id="IPR052020">
    <property type="entry name" value="Cyclic_di-GMP/3'3'-cGAMP_PDE"/>
</dbReference>
<keyword evidence="3" id="KW-1185">Reference proteome</keyword>
<accession>A0A372EQ41</accession>
<dbReference type="EMBL" id="QVLS01000001">
    <property type="protein sequence ID" value="RFP82749.1"/>
    <property type="molecule type" value="Genomic_DNA"/>
</dbReference>
<dbReference type="Pfam" id="PF13487">
    <property type="entry name" value="HD_5"/>
    <property type="match status" value="1"/>
</dbReference>
<evidence type="ECO:0000259" key="1">
    <source>
        <dbReference type="PROSITE" id="PS51832"/>
    </source>
</evidence>
<dbReference type="Gene3D" id="1.10.3210.10">
    <property type="entry name" value="Hypothetical protein af1432"/>
    <property type="match status" value="1"/>
</dbReference>
<evidence type="ECO:0000313" key="2">
    <source>
        <dbReference type="EMBL" id="RFP82749.1"/>
    </source>
</evidence>
<dbReference type="GO" id="GO:0008081">
    <property type="term" value="F:phosphoric diester hydrolase activity"/>
    <property type="evidence" value="ECO:0007669"/>
    <property type="project" value="UniProtKB-ARBA"/>
</dbReference>
<dbReference type="PANTHER" id="PTHR45228">
    <property type="entry name" value="CYCLIC DI-GMP PHOSPHODIESTERASE TM_0186-RELATED"/>
    <property type="match status" value="1"/>
</dbReference>